<organism evidence="4 5">
    <name type="scientific">Rubellimicrobium mesophilum DSM 19309</name>
    <dbReference type="NCBI Taxonomy" id="442562"/>
    <lineage>
        <taxon>Bacteria</taxon>
        <taxon>Pseudomonadati</taxon>
        <taxon>Pseudomonadota</taxon>
        <taxon>Alphaproteobacteria</taxon>
        <taxon>Rhodobacterales</taxon>
        <taxon>Roseobacteraceae</taxon>
        <taxon>Rubellimicrobium</taxon>
    </lineage>
</organism>
<dbReference type="InterPro" id="IPR017732">
    <property type="entry name" value="T4/T6SS_DotU"/>
</dbReference>
<dbReference type="InterPro" id="IPR038522">
    <property type="entry name" value="T4/T6SS_DotU_sf"/>
</dbReference>
<dbReference type="InterPro" id="IPR050330">
    <property type="entry name" value="Bact_OuterMem_StrucFunc"/>
</dbReference>
<reference evidence="4 5" key="1">
    <citation type="submission" date="2013-02" db="EMBL/GenBank/DDBJ databases">
        <authorList>
            <person name="Fiebig A."/>
            <person name="Goeker M."/>
            <person name="Klenk H.-P.P."/>
        </authorList>
    </citation>
    <scope>NUCLEOTIDE SEQUENCE [LARGE SCALE GENOMIC DNA]</scope>
    <source>
        <strain evidence="4 5">DSM 19309</strain>
    </source>
</reference>
<dbReference type="GO" id="GO:0016020">
    <property type="term" value="C:membrane"/>
    <property type="evidence" value="ECO:0007669"/>
    <property type="project" value="UniProtKB-UniRule"/>
</dbReference>
<feature type="domain" description="OmpA-like" evidence="3">
    <location>
        <begin position="221"/>
        <end position="345"/>
    </location>
</feature>
<dbReference type="PROSITE" id="PS51123">
    <property type="entry name" value="OMPA_2"/>
    <property type="match status" value="1"/>
</dbReference>
<dbReference type="Gene3D" id="3.30.1330.60">
    <property type="entry name" value="OmpA-like domain"/>
    <property type="match status" value="1"/>
</dbReference>
<gene>
    <name evidence="4" type="ORF">Rumeso_01002</name>
</gene>
<dbReference type="CDD" id="cd07185">
    <property type="entry name" value="OmpA_C-like"/>
    <property type="match status" value="1"/>
</dbReference>
<protein>
    <submittedName>
        <fullName evidence="4">OmpA/MotB domain protein</fullName>
    </submittedName>
</protein>
<evidence type="ECO:0000259" key="3">
    <source>
        <dbReference type="PROSITE" id="PS51123"/>
    </source>
</evidence>
<dbReference type="AlphaFoldDB" id="A0A017HTH2"/>
<dbReference type="InterPro" id="IPR036737">
    <property type="entry name" value="OmpA-like_sf"/>
</dbReference>
<dbReference type="Pfam" id="PF09850">
    <property type="entry name" value="DotU"/>
    <property type="match status" value="1"/>
</dbReference>
<comment type="caution">
    <text evidence="4">The sequence shown here is derived from an EMBL/GenBank/DDBJ whole genome shotgun (WGS) entry which is preliminary data.</text>
</comment>
<dbReference type="STRING" id="442562.Rumeso_01002"/>
<dbReference type="PANTHER" id="PTHR30329:SF19">
    <property type="entry name" value="OUTER MEMBRANE PROTEIN, OMPA FAMILY"/>
    <property type="match status" value="1"/>
</dbReference>
<dbReference type="Pfam" id="PF00691">
    <property type="entry name" value="OmpA"/>
    <property type="match status" value="1"/>
</dbReference>
<keyword evidence="2" id="KW-1133">Transmembrane helix</keyword>
<sequence length="345" mass="37023">MAALIDDLAINTPWGGHGDWPRQPLVVSLSGEVDAGSRFFEKLAELQRYPERDPQLLELAHACLALGFRGRYRVEGSQMQGALLQARTATARLLRSADAERAPLSPHWEGVDAPDVPRRFAVPLWTIGLGAVAVVAAIHVGLGMRLSDRAEQLYTLARLVPPPERAGIFRPVRETPVAPQAEIVEPPPVVQPVMLNLWPEFQAAAPADLSGALTGREDVSLAVLVLRGTEPSLFRSARADLNDIYLPLVASIGRTVAANVDVIGGVTVIGHTDSVPVQSSNPFATNQGLSEARAQAIADLLVQAGVPAELLHVEGLADTEPVADNATAEGRAQNRRVEIRIEKRL</sequence>
<keyword evidence="1 2" id="KW-0472">Membrane</keyword>
<keyword evidence="5" id="KW-1185">Reference proteome</keyword>
<dbReference type="PRINTS" id="PR01023">
    <property type="entry name" value="NAFLGMOTY"/>
</dbReference>
<dbReference type="PATRIC" id="fig|442562.3.peg.994"/>
<evidence type="ECO:0000313" key="5">
    <source>
        <dbReference type="Proteomes" id="UP000019666"/>
    </source>
</evidence>
<feature type="transmembrane region" description="Helical" evidence="2">
    <location>
        <begin position="122"/>
        <end position="142"/>
    </location>
</feature>
<dbReference type="PANTHER" id="PTHR30329">
    <property type="entry name" value="STATOR ELEMENT OF FLAGELLAR MOTOR COMPLEX"/>
    <property type="match status" value="1"/>
</dbReference>
<proteinExistence type="predicted"/>
<evidence type="ECO:0000256" key="1">
    <source>
        <dbReference type="PROSITE-ProRule" id="PRU00473"/>
    </source>
</evidence>
<dbReference type="SUPFAM" id="SSF103088">
    <property type="entry name" value="OmpA-like"/>
    <property type="match status" value="1"/>
</dbReference>
<dbReference type="NCBIfam" id="TIGR03349">
    <property type="entry name" value="IV_VI_DotU"/>
    <property type="match status" value="1"/>
</dbReference>
<dbReference type="EMBL" id="AOSK01000029">
    <property type="protein sequence ID" value="EYD77453.1"/>
    <property type="molecule type" value="Genomic_DNA"/>
</dbReference>
<dbReference type="Gene3D" id="1.25.40.590">
    <property type="entry name" value="Type IV / VI secretion system, DotU"/>
    <property type="match status" value="1"/>
</dbReference>
<keyword evidence="2" id="KW-0812">Transmembrane</keyword>
<evidence type="ECO:0000256" key="2">
    <source>
        <dbReference type="SAM" id="Phobius"/>
    </source>
</evidence>
<accession>A0A017HTH2</accession>
<name>A0A017HTH2_9RHOB</name>
<dbReference type="InterPro" id="IPR006665">
    <property type="entry name" value="OmpA-like"/>
</dbReference>
<evidence type="ECO:0000313" key="4">
    <source>
        <dbReference type="EMBL" id="EYD77453.1"/>
    </source>
</evidence>
<dbReference type="Proteomes" id="UP000019666">
    <property type="component" value="Unassembled WGS sequence"/>
</dbReference>
<dbReference type="HOGENOM" id="CLU_041790_0_0_5"/>